<keyword evidence="3" id="KW-0411">Iron-sulfur</keyword>
<dbReference type="Proteomes" id="UP000663923">
    <property type="component" value="Chromosome"/>
</dbReference>
<dbReference type="CDD" id="cd01335">
    <property type="entry name" value="Radical_SAM"/>
    <property type="match status" value="1"/>
</dbReference>
<proteinExistence type="predicted"/>
<reference evidence="6 7" key="1">
    <citation type="submission" date="2021-03" db="EMBL/GenBank/DDBJ databases">
        <title>Complete genome of Parasphingorhabdus_sp.JHSY0214.</title>
        <authorList>
            <person name="Yoo J.H."/>
            <person name="Bae J.W."/>
        </authorList>
    </citation>
    <scope>NUCLEOTIDE SEQUENCE [LARGE SCALE GENOMIC DNA]</scope>
    <source>
        <strain evidence="6 7">JHSY0214</strain>
    </source>
</reference>
<dbReference type="RefSeq" id="WP_207987932.1">
    <property type="nucleotide sequence ID" value="NZ_CP071794.1"/>
</dbReference>
<organism evidence="6 7">
    <name type="scientific">Parasphingorhabdus cellanae</name>
    <dbReference type="NCBI Taxonomy" id="2806553"/>
    <lineage>
        <taxon>Bacteria</taxon>
        <taxon>Pseudomonadati</taxon>
        <taxon>Pseudomonadota</taxon>
        <taxon>Alphaproteobacteria</taxon>
        <taxon>Sphingomonadales</taxon>
        <taxon>Sphingomonadaceae</taxon>
        <taxon>Parasphingorhabdus</taxon>
    </lineage>
</organism>
<evidence type="ECO:0000313" key="7">
    <source>
        <dbReference type="Proteomes" id="UP000663923"/>
    </source>
</evidence>
<dbReference type="SFLD" id="SFLDG01084">
    <property type="entry name" value="Uncharacterised_Radical_SAM_Su"/>
    <property type="match status" value="1"/>
</dbReference>
<dbReference type="InterPro" id="IPR058240">
    <property type="entry name" value="rSAM_sf"/>
</dbReference>
<dbReference type="InterPro" id="IPR006638">
    <property type="entry name" value="Elp3/MiaA/NifB-like_rSAM"/>
</dbReference>
<keyword evidence="1" id="KW-0479">Metal-binding</keyword>
<dbReference type="NCBIfam" id="NF033668">
    <property type="entry name" value="rSAM_PA0069"/>
    <property type="match status" value="1"/>
</dbReference>
<dbReference type="Gene3D" id="3.80.30.30">
    <property type="match status" value="1"/>
</dbReference>
<evidence type="ECO:0000256" key="2">
    <source>
        <dbReference type="ARBA" id="ARBA00023004"/>
    </source>
</evidence>
<dbReference type="SUPFAM" id="SSF102114">
    <property type="entry name" value="Radical SAM enzymes"/>
    <property type="match status" value="1"/>
</dbReference>
<dbReference type="EMBL" id="CP071794">
    <property type="protein sequence ID" value="QTD56110.1"/>
    <property type="molecule type" value="Genomic_DNA"/>
</dbReference>
<feature type="domain" description="Elp3/MiaA/NifB-like radical SAM core" evidence="5">
    <location>
        <begin position="74"/>
        <end position="302"/>
    </location>
</feature>
<dbReference type="InterPro" id="IPR007197">
    <property type="entry name" value="rSAM"/>
</dbReference>
<name>A0ABX7T3G6_9SPHN</name>
<evidence type="ECO:0000259" key="5">
    <source>
        <dbReference type="SMART" id="SM00729"/>
    </source>
</evidence>
<evidence type="ECO:0000256" key="1">
    <source>
        <dbReference type="ARBA" id="ARBA00022723"/>
    </source>
</evidence>
<dbReference type="SMART" id="SM00729">
    <property type="entry name" value="Elp3"/>
    <property type="match status" value="1"/>
</dbReference>
<dbReference type="PANTHER" id="PTHR43432:SF3">
    <property type="entry name" value="SLR0285 PROTEIN"/>
    <property type="match status" value="1"/>
</dbReference>
<evidence type="ECO:0000256" key="4">
    <source>
        <dbReference type="SAM" id="MobiDB-lite"/>
    </source>
</evidence>
<protein>
    <submittedName>
        <fullName evidence="6">PA0069 family radical SAM protein</fullName>
    </submittedName>
</protein>
<dbReference type="InterPro" id="IPR040086">
    <property type="entry name" value="MJ0683-like"/>
</dbReference>
<keyword evidence="2" id="KW-0408">Iron</keyword>
<keyword evidence="7" id="KW-1185">Reference proteome</keyword>
<accession>A0ABX7T3G6</accession>
<evidence type="ECO:0000256" key="3">
    <source>
        <dbReference type="ARBA" id="ARBA00023014"/>
    </source>
</evidence>
<gene>
    <name evidence="6" type="ORF">J4G78_00410</name>
</gene>
<dbReference type="Pfam" id="PF04055">
    <property type="entry name" value="Radical_SAM"/>
    <property type="match status" value="1"/>
</dbReference>
<dbReference type="PANTHER" id="PTHR43432">
    <property type="entry name" value="SLR0285 PROTEIN"/>
    <property type="match status" value="1"/>
</dbReference>
<sequence length="365" mass="40806">MEQDKRPAPPARKGRGAVTNNDSHRFNLPSRQADGDWLDDREALGDSPTKLRTQVTTETPKSILSFNTSPDIPFDRSINAYRGCEHGCIYCYARPTHAYHDLSPGLDFETKLFAKPNAAQLLRETLAKPKYRPAPIALGTNTDPYQPIEKRYRITRTILDVMLETRHPVGITTKSNKVIDDSETLAALAALELTAVAISVTTLDPQTARLLEPRAPSPVKRLAAVRHLRALNIPVHVSIAPVIPAITDYEIESIVEAAVDNGAQSVSITPMRLPHEVAPLFEQWLEAYFPDRKNKVMNIIASLRDGKKNDPDFHSRMKGKGPWAKLLHHRLAIASRKHGLGKARFTLRTDLFQRPLVKGSQMELF</sequence>
<evidence type="ECO:0000313" key="6">
    <source>
        <dbReference type="EMBL" id="QTD56110.1"/>
    </source>
</evidence>
<feature type="region of interest" description="Disordered" evidence="4">
    <location>
        <begin position="1"/>
        <end position="48"/>
    </location>
</feature>
<dbReference type="SFLD" id="SFLDS00029">
    <property type="entry name" value="Radical_SAM"/>
    <property type="match status" value="1"/>
</dbReference>